<dbReference type="AlphaFoldDB" id="A0A8S4QC81"/>
<comment type="caution">
    <text evidence="1">The sequence shown here is derived from an EMBL/GenBank/DDBJ whole genome shotgun (WGS) entry which is preliminary data.</text>
</comment>
<evidence type="ECO:0000313" key="1">
    <source>
        <dbReference type="EMBL" id="CAH2208264.1"/>
    </source>
</evidence>
<evidence type="ECO:0000313" key="2">
    <source>
        <dbReference type="Proteomes" id="UP000838756"/>
    </source>
</evidence>
<dbReference type="EMBL" id="CAKXAJ010002863">
    <property type="protein sequence ID" value="CAH2208264.1"/>
    <property type="molecule type" value="Genomic_DNA"/>
</dbReference>
<name>A0A8S4QC81_9NEOP</name>
<sequence length="93" mass="9974">MNARSFSIAPAVVSLDWPTRRAHTWPGRGPRAAAHSWEAALVAGQRLASVPPQPLMHGSDEAVHALHGRVDAADRALLQLGLPAEPPEETRAF</sequence>
<dbReference type="Proteomes" id="UP000838756">
    <property type="component" value="Unassembled WGS sequence"/>
</dbReference>
<accession>A0A8S4QC81</accession>
<reference evidence="1" key="1">
    <citation type="submission" date="2022-03" db="EMBL/GenBank/DDBJ databases">
        <authorList>
            <person name="Lindestad O."/>
        </authorList>
    </citation>
    <scope>NUCLEOTIDE SEQUENCE</scope>
</reference>
<gene>
    <name evidence="1" type="primary">jg2151</name>
    <name evidence="1" type="ORF">PAEG_LOCUS880</name>
</gene>
<proteinExistence type="predicted"/>
<protein>
    <submittedName>
        <fullName evidence="1">Jg2151 protein</fullName>
    </submittedName>
</protein>
<organism evidence="1 2">
    <name type="scientific">Pararge aegeria aegeria</name>
    <dbReference type="NCBI Taxonomy" id="348720"/>
    <lineage>
        <taxon>Eukaryota</taxon>
        <taxon>Metazoa</taxon>
        <taxon>Ecdysozoa</taxon>
        <taxon>Arthropoda</taxon>
        <taxon>Hexapoda</taxon>
        <taxon>Insecta</taxon>
        <taxon>Pterygota</taxon>
        <taxon>Neoptera</taxon>
        <taxon>Endopterygota</taxon>
        <taxon>Lepidoptera</taxon>
        <taxon>Glossata</taxon>
        <taxon>Ditrysia</taxon>
        <taxon>Papilionoidea</taxon>
        <taxon>Nymphalidae</taxon>
        <taxon>Satyrinae</taxon>
        <taxon>Satyrini</taxon>
        <taxon>Parargina</taxon>
        <taxon>Pararge</taxon>
    </lineage>
</organism>
<keyword evidence="2" id="KW-1185">Reference proteome</keyword>